<keyword evidence="13" id="KW-1185">Reference proteome</keyword>
<dbReference type="SUPFAM" id="SSF54292">
    <property type="entry name" value="2Fe-2S ferredoxin-like"/>
    <property type="match status" value="1"/>
</dbReference>
<dbReference type="EMBL" id="JBGCUO010000001">
    <property type="protein sequence ID" value="MEY1661381.1"/>
    <property type="molecule type" value="Genomic_DNA"/>
</dbReference>
<protein>
    <submittedName>
        <fullName evidence="12">Ferredoxin reductase</fullName>
    </submittedName>
</protein>
<evidence type="ECO:0000313" key="13">
    <source>
        <dbReference type="Proteomes" id="UP001562065"/>
    </source>
</evidence>
<dbReference type="InterPro" id="IPR001041">
    <property type="entry name" value="2Fe-2S_ferredoxin-type"/>
</dbReference>
<dbReference type="PANTHER" id="PTHR47354:SF6">
    <property type="entry name" value="NADH OXIDOREDUCTASE HCR"/>
    <property type="match status" value="1"/>
</dbReference>
<dbReference type="CDD" id="cd06216">
    <property type="entry name" value="FNR_iron_sulfur_binding_2"/>
    <property type="match status" value="1"/>
</dbReference>
<keyword evidence="4" id="KW-0479">Metal-binding</keyword>
<name>A0ABV4AI26_9GAMM</name>
<evidence type="ECO:0000256" key="4">
    <source>
        <dbReference type="ARBA" id="ARBA00022723"/>
    </source>
</evidence>
<evidence type="ECO:0000256" key="6">
    <source>
        <dbReference type="ARBA" id="ARBA00023002"/>
    </source>
</evidence>
<gene>
    <name evidence="12" type="ORF">AB5I84_04375</name>
</gene>
<sequence>MPAISTSAAALTPSWAQRMWRATDNVLTRALATPLAVDDYLQWFNPLWSSRTIRAEVVAVQRETPSVTTISLRPNAHWPGHRAGQHVLLTVQCDGVRHSRCFTIASGEQEPLLRLTIKAHEQGLVSREVLERMRDGDLVELSAPQGEFLLPEGDGPLLMICGGSGITPMLSMLRTLAAAGQQRDVVLVHYYSTAAEALAVEELAVLAAQWPQLRSLGCCTREAGQGLNGGRFSLAQLQALVPDAAARQWLLCGPAGLMDAVQQASVEAGVAPPLSERFELSPPTVVGEGEVHFARSAVSADGEQGGSLLELAEQAGLTPRYGCRMGICQACKCHVDSGLVRDLRTGEVREVRNESVQICVHAPAGPVQVQL</sequence>
<dbReference type="InterPro" id="IPR017938">
    <property type="entry name" value="Riboflavin_synthase-like_b-brl"/>
</dbReference>
<dbReference type="CDD" id="cd00207">
    <property type="entry name" value="fer2"/>
    <property type="match status" value="1"/>
</dbReference>
<comment type="caution">
    <text evidence="12">The sequence shown here is derived from an EMBL/GenBank/DDBJ whole genome shotgun (WGS) entry which is preliminary data.</text>
</comment>
<evidence type="ECO:0000256" key="2">
    <source>
        <dbReference type="ARBA" id="ARBA00022630"/>
    </source>
</evidence>
<dbReference type="SUPFAM" id="SSF63380">
    <property type="entry name" value="Riboflavin synthase domain-like"/>
    <property type="match status" value="1"/>
</dbReference>
<keyword evidence="2" id="KW-0285">Flavoprotein</keyword>
<proteinExistence type="inferred from homology"/>
<keyword evidence="3" id="KW-0001">2Fe-2S</keyword>
<evidence type="ECO:0000313" key="12">
    <source>
        <dbReference type="EMBL" id="MEY1661381.1"/>
    </source>
</evidence>
<feature type="domain" description="FAD-binding FR-type" evidence="11">
    <location>
        <begin position="50"/>
        <end position="151"/>
    </location>
</feature>
<dbReference type="Pfam" id="PF00111">
    <property type="entry name" value="Fer2"/>
    <property type="match status" value="1"/>
</dbReference>
<dbReference type="InterPro" id="IPR001433">
    <property type="entry name" value="OxRdtase_FAD/NAD-bd"/>
</dbReference>
<dbReference type="RefSeq" id="WP_369454638.1">
    <property type="nucleotide sequence ID" value="NZ_JBGCUO010000001.1"/>
</dbReference>
<reference evidence="12 13" key="1">
    <citation type="submission" date="2024-07" db="EMBL/GenBank/DDBJ databases">
        <authorList>
            <person name="Ren Q."/>
        </authorList>
    </citation>
    <scope>NUCLEOTIDE SEQUENCE [LARGE SCALE GENOMIC DNA]</scope>
    <source>
        <strain evidence="12 13">REN37</strain>
    </source>
</reference>
<accession>A0ABV4AI26</accession>
<dbReference type="PROSITE" id="PS51384">
    <property type="entry name" value="FAD_FR"/>
    <property type="match status" value="1"/>
</dbReference>
<dbReference type="InterPro" id="IPR050415">
    <property type="entry name" value="MRET"/>
</dbReference>
<dbReference type="Proteomes" id="UP001562065">
    <property type="component" value="Unassembled WGS sequence"/>
</dbReference>
<dbReference type="InterPro" id="IPR012675">
    <property type="entry name" value="Beta-grasp_dom_sf"/>
</dbReference>
<dbReference type="Gene3D" id="3.40.50.80">
    <property type="entry name" value="Nucleotide-binding domain of ferredoxin-NADP reductase (FNR) module"/>
    <property type="match status" value="1"/>
</dbReference>
<dbReference type="Gene3D" id="2.40.30.10">
    <property type="entry name" value="Translation factors"/>
    <property type="match status" value="1"/>
</dbReference>
<comment type="similarity">
    <text evidence="9">In the N-terminal section; belongs to the FAD-binding oxidoreductase type 6 family.</text>
</comment>
<evidence type="ECO:0000259" key="10">
    <source>
        <dbReference type="PROSITE" id="PS51085"/>
    </source>
</evidence>
<keyword evidence="5" id="KW-0274">FAD</keyword>
<evidence type="ECO:0000256" key="3">
    <source>
        <dbReference type="ARBA" id="ARBA00022714"/>
    </source>
</evidence>
<comment type="cofactor">
    <cofactor evidence="1">
        <name>FAD</name>
        <dbReference type="ChEBI" id="CHEBI:57692"/>
    </cofactor>
</comment>
<dbReference type="PRINTS" id="PR00406">
    <property type="entry name" value="CYTB5RDTASE"/>
</dbReference>
<dbReference type="PROSITE" id="PS51085">
    <property type="entry name" value="2FE2S_FER_2"/>
    <property type="match status" value="1"/>
</dbReference>
<dbReference type="PANTHER" id="PTHR47354">
    <property type="entry name" value="NADH OXIDOREDUCTASE HCR"/>
    <property type="match status" value="1"/>
</dbReference>
<dbReference type="Gene3D" id="3.10.20.30">
    <property type="match status" value="1"/>
</dbReference>
<feature type="domain" description="2Fe-2S ferredoxin-type" evidence="10">
    <location>
        <begin position="289"/>
        <end position="371"/>
    </location>
</feature>
<dbReference type="Pfam" id="PF00970">
    <property type="entry name" value="FAD_binding_6"/>
    <property type="match status" value="1"/>
</dbReference>
<keyword evidence="6" id="KW-0560">Oxidoreductase</keyword>
<dbReference type="Pfam" id="PF00175">
    <property type="entry name" value="NAD_binding_1"/>
    <property type="match status" value="1"/>
</dbReference>
<dbReference type="InterPro" id="IPR039261">
    <property type="entry name" value="FNR_nucleotide-bd"/>
</dbReference>
<dbReference type="InterPro" id="IPR008333">
    <property type="entry name" value="Cbr1-like_FAD-bd_dom"/>
</dbReference>
<organism evidence="12 13">
    <name type="scientific">Isoalcanivorax beigongshangi</name>
    <dbReference type="NCBI Taxonomy" id="3238810"/>
    <lineage>
        <taxon>Bacteria</taxon>
        <taxon>Pseudomonadati</taxon>
        <taxon>Pseudomonadota</taxon>
        <taxon>Gammaproteobacteria</taxon>
        <taxon>Oceanospirillales</taxon>
        <taxon>Alcanivoracaceae</taxon>
        <taxon>Isoalcanivorax</taxon>
    </lineage>
</organism>
<keyword evidence="7" id="KW-0408">Iron</keyword>
<dbReference type="SUPFAM" id="SSF52343">
    <property type="entry name" value="Ferredoxin reductase-like, C-terminal NADP-linked domain"/>
    <property type="match status" value="1"/>
</dbReference>
<evidence type="ECO:0000256" key="5">
    <source>
        <dbReference type="ARBA" id="ARBA00022827"/>
    </source>
</evidence>
<evidence type="ECO:0000256" key="8">
    <source>
        <dbReference type="ARBA" id="ARBA00023014"/>
    </source>
</evidence>
<evidence type="ECO:0000256" key="1">
    <source>
        <dbReference type="ARBA" id="ARBA00001974"/>
    </source>
</evidence>
<evidence type="ECO:0000256" key="7">
    <source>
        <dbReference type="ARBA" id="ARBA00023004"/>
    </source>
</evidence>
<evidence type="ECO:0000256" key="9">
    <source>
        <dbReference type="ARBA" id="ARBA00061434"/>
    </source>
</evidence>
<dbReference type="InterPro" id="IPR036010">
    <property type="entry name" value="2Fe-2S_ferredoxin-like_sf"/>
</dbReference>
<evidence type="ECO:0000259" key="11">
    <source>
        <dbReference type="PROSITE" id="PS51384"/>
    </source>
</evidence>
<dbReference type="InterPro" id="IPR017927">
    <property type="entry name" value="FAD-bd_FR_type"/>
</dbReference>
<keyword evidence="8" id="KW-0411">Iron-sulfur</keyword>